<gene>
    <name evidence="3" type="ORF">KDA_31630</name>
</gene>
<organism evidence="3 4">
    <name type="scientific">Dictyobacter alpinus</name>
    <dbReference type="NCBI Taxonomy" id="2014873"/>
    <lineage>
        <taxon>Bacteria</taxon>
        <taxon>Bacillati</taxon>
        <taxon>Chloroflexota</taxon>
        <taxon>Ktedonobacteria</taxon>
        <taxon>Ktedonobacterales</taxon>
        <taxon>Dictyobacteraceae</taxon>
        <taxon>Dictyobacter</taxon>
    </lineage>
</organism>
<keyword evidence="1" id="KW-0560">Oxidoreductase</keyword>
<feature type="domain" description="Pyridoxamine 5'-phosphate oxidase N-terminal" evidence="2">
    <location>
        <begin position="14"/>
        <end position="125"/>
    </location>
</feature>
<comment type="caution">
    <text evidence="3">The sequence shown here is derived from an EMBL/GenBank/DDBJ whole genome shotgun (WGS) entry which is preliminary data.</text>
</comment>
<dbReference type="OrthoDB" id="157302at2"/>
<evidence type="ECO:0000313" key="3">
    <source>
        <dbReference type="EMBL" id="GCE27679.1"/>
    </source>
</evidence>
<proteinExistence type="predicted"/>
<dbReference type="Proteomes" id="UP000287171">
    <property type="component" value="Unassembled WGS sequence"/>
</dbReference>
<evidence type="ECO:0000313" key="4">
    <source>
        <dbReference type="Proteomes" id="UP000287171"/>
    </source>
</evidence>
<dbReference type="GO" id="GO:0070967">
    <property type="term" value="F:coenzyme F420 binding"/>
    <property type="evidence" value="ECO:0007669"/>
    <property type="project" value="TreeGrafter"/>
</dbReference>
<dbReference type="RefSeq" id="WP_126627986.1">
    <property type="nucleotide sequence ID" value="NZ_BIFT01000001.1"/>
</dbReference>
<evidence type="ECO:0000256" key="1">
    <source>
        <dbReference type="ARBA" id="ARBA00023002"/>
    </source>
</evidence>
<keyword evidence="4" id="KW-1185">Reference proteome</keyword>
<dbReference type="PANTHER" id="PTHR35176:SF6">
    <property type="entry name" value="HEME OXYGENASE HI_0854-RELATED"/>
    <property type="match status" value="1"/>
</dbReference>
<sequence length="146" mass="16536">MTFQLPDGDTPFGKNVRRRVHEEYLMWLTTVNIGGMPQPAPIWFWWDEAASNFLVYNLAHAKRLDFVRQNSQVALHFNGDQTGSGIIVFTGHAQISPAESPADQHPLYLAKYHHWMTSKFGSPAQFAAEYSVALRIYPIKVRGSSS</sequence>
<dbReference type="InterPro" id="IPR052019">
    <property type="entry name" value="F420H2_bilvrd_red/Heme_oxyg"/>
</dbReference>
<dbReference type="GO" id="GO:0005829">
    <property type="term" value="C:cytosol"/>
    <property type="evidence" value="ECO:0007669"/>
    <property type="project" value="TreeGrafter"/>
</dbReference>
<dbReference type="AlphaFoldDB" id="A0A402B8M3"/>
<dbReference type="GO" id="GO:0016627">
    <property type="term" value="F:oxidoreductase activity, acting on the CH-CH group of donors"/>
    <property type="evidence" value="ECO:0007669"/>
    <property type="project" value="TreeGrafter"/>
</dbReference>
<dbReference type="SUPFAM" id="SSF50475">
    <property type="entry name" value="FMN-binding split barrel"/>
    <property type="match status" value="1"/>
</dbReference>
<accession>A0A402B8M3</accession>
<dbReference type="InterPro" id="IPR012349">
    <property type="entry name" value="Split_barrel_FMN-bd"/>
</dbReference>
<dbReference type="InterPro" id="IPR019966">
    <property type="entry name" value="F420-dep_enz_PPOX_Rv3369"/>
</dbReference>
<dbReference type="EMBL" id="BIFT01000001">
    <property type="protein sequence ID" value="GCE27679.1"/>
    <property type="molecule type" value="Genomic_DNA"/>
</dbReference>
<dbReference type="Gene3D" id="2.30.110.10">
    <property type="entry name" value="Electron Transport, Fmn-binding Protein, Chain A"/>
    <property type="match status" value="1"/>
</dbReference>
<dbReference type="NCBIfam" id="TIGR03667">
    <property type="entry name" value="Rv3369"/>
    <property type="match status" value="1"/>
</dbReference>
<dbReference type="Pfam" id="PF01243">
    <property type="entry name" value="PNPOx_N"/>
    <property type="match status" value="1"/>
</dbReference>
<evidence type="ECO:0000259" key="2">
    <source>
        <dbReference type="Pfam" id="PF01243"/>
    </source>
</evidence>
<protein>
    <recommendedName>
        <fullName evidence="2">Pyridoxamine 5'-phosphate oxidase N-terminal domain-containing protein</fullName>
    </recommendedName>
</protein>
<dbReference type="PANTHER" id="PTHR35176">
    <property type="entry name" value="HEME OXYGENASE HI_0854-RELATED"/>
    <property type="match status" value="1"/>
</dbReference>
<reference evidence="4" key="1">
    <citation type="submission" date="2018-12" db="EMBL/GenBank/DDBJ databases">
        <title>Tengunoibacter tsumagoiensis gen. nov., sp. nov., Dictyobacter kobayashii sp. nov., D. alpinus sp. nov., and D. joshuensis sp. nov. and description of Dictyobacteraceae fam. nov. within the order Ktedonobacterales isolated from Tengu-no-mugimeshi.</title>
        <authorList>
            <person name="Wang C.M."/>
            <person name="Zheng Y."/>
            <person name="Sakai Y."/>
            <person name="Toyoda A."/>
            <person name="Minakuchi Y."/>
            <person name="Abe K."/>
            <person name="Yokota A."/>
            <person name="Yabe S."/>
        </authorList>
    </citation>
    <scope>NUCLEOTIDE SEQUENCE [LARGE SCALE GENOMIC DNA]</scope>
    <source>
        <strain evidence="4">Uno16</strain>
    </source>
</reference>
<dbReference type="InterPro" id="IPR011576">
    <property type="entry name" value="Pyridox_Oxase_N"/>
</dbReference>
<name>A0A402B8M3_9CHLR</name>